<evidence type="ECO:0000313" key="1">
    <source>
        <dbReference type="EMBL" id="KAJ4713364.1"/>
    </source>
</evidence>
<dbReference type="Proteomes" id="UP001164539">
    <property type="component" value="Chromosome 8"/>
</dbReference>
<evidence type="ECO:0000313" key="2">
    <source>
        <dbReference type="Proteomes" id="UP001164539"/>
    </source>
</evidence>
<organism evidence="1 2">
    <name type="scientific">Melia azedarach</name>
    <name type="common">Chinaberry tree</name>
    <dbReference type="NCBI Taxonomy" id="155640"/>
    <lineage>
        <taxon>Eukaryota</taxon>
        <taxon>Viridiplantae</taxon>
        <taxon>Streptophyta</taxon>
        <taxon>Embryophyta</taxon>
        <taxon>Tracheophyta</taxon>
        <taxon>Spermatophyta</taxon>
        <taxon>Magnoliopsida</taxon>
        <taxon>eudicotyledons</taxon>
        <taxon>Gunneridae</taxon>
        <taxon>Pentapetalae</taxon>
        <taxon>rosids</taxon>
        <taxon>malvids</taxon>
        <taxon>Sapindales</taxon>
        <taxon>Meliaceae</taxon>
        <taxon>Melia</taxon>
    </lineage>
</organism>
<gene>
    <name evidence="1" type="ORF">OWV82_015469</name>
</gene>
<name>A0ACC1XPF9_MELAZ</name>
<comment type="caution">
    <text evidence="1">The sequence shown here is derived from an EMBL/GenBank/DDBJ whole genome shotgun (WGS) entry which is preliminary data.</text>
</comment>
<keyword evidence="2" id="KW-1185">Reference proteome</keyword>
<sequence>MTSTETDPSIYELNLPHQIQTEYDMPSQEYRYKAKHETIATHIGELSAPTYVEEEQQQRQIQPNDQQTQHQIQPPQSQQAVQPPSQEAKSRLTRPVGDKLKRKLRFPIPECIPQQPLEQEKTTWSFEAADLKLMEALNFPPSKPSRLRRKGASWHFKRGSKRLKDMFDSSEERINPRLYCKNNPTNGDTANSLQSTQSPAQIQQNNQICSPNGSNQPGAGSNPQVPETVLISQVSNINPVQGTGAVSRWKRLKKFIGLGQKF</sequence>
<proteinExistence type="predicted"/>
<protein>
    <submittedName>
        <fullName evidence="1">Uncharacterized protein</fullName>
    </submittedName>
</protein>
<reference evidence="1 2" key="1">
    <citation type="journal article" date="2023" name="Science">
        <title>Complex scaffold remodeling in plant triterpene biosynthesis.</title>
        <authorList>
            <person name="De La Pena R."/>
            <person name="Hodgson H."/>
            <person name="Liu J.C."/>
            <person name="Stephenson M.J."/>
            <person name="Martin A.C."/>
            <person name="Owen C."/>
            <person name="Harkess A."/>
            <person name="Leebens-Mack J."/>
            <person name="Jimenez L.E."/>
            <person name="Osbourn A."/>
            <person name="Sattely E.S."/>
        </authorList>
    </citation>
    <scope>NUCLEOTIDE SEQUENCE [LARGE SCALE GENOMIC DNA]</scope>
    <source>
        <strain evidence="2">cv. JPN11</strain>
        <tissue evidence="1">Leaf</tissue>
    </source>
</reference>
<accession>A0ACC1XPF9</accession>
<dbReference type="EMBL" id="CM051401">
    <property type="protein sequence ID" value="KAJ4713364.1"/>
    <property type="molecule type" value="Genomic_DNA"/>
</dbReference>